<evidence type="ECO:0000256" key="6">
    <source>
        <dbReference type="ARBA" id="ARBA00022989"/>
    </source>
</evidence>
<dbReference type="PANTHER" id="PTHR43163">
    <property type="entry name" value="DIPEPTIDE TRANSPORT SYSTEM PERMEASE PROTEIN DPPB-RELATED"/>
    <property type="match status" value="1"/>
</dbReference>
<feature type="transmembrane region" description="Helical" evidence="9">
    <location>
        <begin position="276"/>
        <end position="295"/>
    </location>
</feature>
<dbReference type="Gene3D" id="1.10.3720.10">
    <property type="entry name" value="MetI-like"/>
    <property type="match status" value="1"/>
</dbReference>
<dbReference type="RefSeq" id="WP_050286962.1">
    <property type="nucleotide sequence ID" value="NZ_CP110790.1"/>
</dbReference>
<keyword evidence="7 9" id="KW-0472">Membrane</keyword>
<dbReference type="CDD" id="cd06261">
    <property type="entry name" value="TM_PBP2"/>
    <property type="match status" value="1"/>
</dbReference>
<dbReference type="Pfam" id="PF19300">
    <property type="entry name" value="BPD_transp_1_N"/>
    <property type="match status" value="1"/>
</dbReference>
<protein>
    <submittedName>
        <fullName evidence="11">ABC transporter permease subunit</fullName>
    </submittedName>
</protein>
<dbReference type="EMBL" id="JAASAN010000005">
    <property type="protein sequence ID" value="NIL27542.1"/>
    <property type="molecule type" value="Genomic_DNA"/>
</dbReference>
<keyword evidence="3" id="KW-1003">Cell membrane</keyword>
<dbReference type="PANTHER" id="PTHR43163:SF6">
    <property type="entry name" value="DIPEPTIDE TRANSPORT SYSTEM PERMEASE PROTEIN DPPB-RELATED"/>
    <property type="match status" value="1"/>
</dbReference>
<dbReference type="InterPro" id="IPR035906">
    <property type="entry name" value="MetI-like_sf"/>
</dbReference>
<keyword evidence="4" id="KW-0997">Cell inner membrane</keyword>
<dbReference type="GO" id="GO:0055085">
    <property type="term" value="P:transmembrane transport"/>
    <property type="evidence" value="ECO:0007669"/>
    <property type="project" value="InterPro"/>
</dbReference>
<evidence type="ECO:0000259" key="10">
    <source>
        <dbReference type="PROSITE" id="PS50928"/>
    </source>
</evidence>
<dbReference type="InterPro" id="IPR000515">
    <property type="entry name" value="MetI-like"/>
</dbReference>
<feature type="transmembrane region" description="Helical" evidence="9">
    <location>
        <begin position="9"/>
        <end position="29"/>
    </location>
</feature>
<evidence type="ECO:0000313" key="12">
    <source>
        <dbReference type="Proteomes" id="UP000698240"/>
    </source>
</evidence>
<keyword evidence="6 9" id="KW-1133">Transmembrane helix</keyword>
<evidence type="ECO:0000256" key="9">
    <source>
        <dbReference type="RuleBase" id="RU363032"/>
    </source>
</evidence>
<dbReference type="Pfam" id="PF00528">
    <property type="entry name" value="BPD_transp_1"/>
    <property type="match status" value="1"/>
</dbReference>
<gene>
    <name evidence="11" type="ORF">HB980_13440</name>
</gene>
<comment type="subcellular location">
    <subcellularLocation>
        <location evidence="1">Cell inner membrane</location>
        <topology evidence="1">Multi-pass membrane protein</topology>
    </subcellularLocation>
    <subcellularLocation>
        <location evidence="9">Cell membrane</location>
        <topology evidence="9">Multi-pass membrane protein</topology>
    </subcellularLocation>
</comment>
<feature type="transmembrane region" description="Helical" evidence="9">
    <location>
        <begin position="138"/>
        <end position="162"/>
    </location>
</feature>
<dbReference type="InterPro" id="IPR045621">
    <property type="entry name" value="BPD_transp_1_N"/>
</dbReference>
<organism evidence="11 12">
    <name type="scientific">Yersinia massiliensis</name>
    <dbReference type="NCBI Taxonomy" id="419257"/>
    <lineage>
        <taxon>Bacteria</taxon>
        <taxon>Pseudomonadati</taxon>
        <taxon>Pseudomonadota</taxon>
        <taxon>Gammaproteobacteria</taxon>
        <taxon>Enterobacterales</taxon>
        <taxon>Yersiniaceae</taxon>
        <taxon>Yersinia</taxon>
    </lineage>
</organism>
<evidence type="ECO:0000256" key="7">
    <source>
        <dbReference type="ARBA" id="ARBA00023136"/>
    </source>
</evidence>
<evidence type="ECO:0000256" key="8">
    <source>
        <dbReference type="ARBA" id="ARBA00024202"/>
    </source>
</evidence>
<reference evidence="11" key="1">
    <citation type="submission" date="2020-03" db="EMBL/GenBank/DDBJ databases">
        <authorList>
            <person name="Kislichkina A."/>
            <person name="Dentovskaya S."/>
            <person name="Shaikhutdinov R."/>
            <person name="Ivanov S."/>
            <person name="Sizova A."/>
            <person name="Solomentsev V."/>
            <person name="Bogun A."/>
        </authorList>
    </citation>
    <scope>NUCLEOTIDE SEQUENCE</scope>
    <source>
        <strain evidence="11">SCPM-O-B-8025</strain>
    </source>
</reference>
<dbReference type="InterPro" id="IPR050036">
    <property type="entry name" value="CntB"/>
</dbReference>
<comment type="caution">
    <text evidence="11">The sequence shown here is derived from an EMBL/GenBank/DDBJ whole genome shotgun (WGS) entry which is preliminary data.</text>
</comment>
<comment type="similarity">
    <text evidence="8">Belongs to the binding-protein-dependent transport system permease family. OppBC subfamily.</text>
</comment>
<feature type="transmembrane region" description="Helical" evidence="9">
    <location>
        <begin position="174"/>
        <end position="194"/>
    </location>
</feature>
<evidence type="ECO:0000256" key="4">
    <source>
        <dbReference type="ARBA" id="ARBA00022519"/>
    </source>
</evidence>
<evidence type="ECO:0000313" key="11">
    <source>
        <dbReference type="EMBL" id="NIL27542.1"/>
    </source>
</evidence>
<proteinExistence type="inferred from homology"/>
<evidence type="ECO:0000256" key="1">
    <source>
        <dbReference type="ARBA" id="ARBA00004429"/>
    </source>
</evidence>
<feature type="domain" description="ABC transmembrane type-1" evidence="10">
    <location>
        <begin position="98"/>
        <end position="295"/>
    </location>
</feature>
<dbReference type="PROSITE" id="PS50928">
    <property type="entry name" value="ABC_TM1"/>
    <property type="match status" value="1"/>
</dbReference>
<dbReference type="SUPFAM" id="SSF161098">
    <property type="entry name" value="MetI-like"/>
    <property type="match status" value="1"/>
</dbReference>
<dbReference type="NCBIfam" id="NF045469">
    <property type="entry name" value="Opp1B"/>
    <property type="match status" value="1"/>
</dbReference>
<feature type="transmembrane region" description="Helical" evidence="9">
    <location>
        <begin position="104"/>
        <end position="126"/>
    </location>
</feature>
<keyword evidence="2 9" id="KW-0813">Transport</keyword>
<evidence type="ECO:0000256" key="2">
    <source>
        <dbReference type="ARBA" id="ARBA00022448"/>
    </source>
</evidence>
<accession>A0AA90XTJ6</accession>
<keyword evidence="5 9" id="KW-0812">Transmembrane</keyword>
<name>A0AA90XTJ6_9GAMM</name>
<sequence>MRYYLIRRLLLMIPLVLMISFVAFALMSLSPSNPAEVALRVNEIVPTDEAIAAMQHELGLDKPFLSQYFSWLGRSLQLDLGTSFITRKPVLHEFLLALPATLKLASYSLGIIMLLSLSLGMMSALLAGTRLDKGVRAILFVLTAVPSYWMGLLLIWLFSLYWDLLPVGGMMETTSVILPALTLSLAYVGTYMRLIRSSVLTNLQQNYVRYARMRGLSERRIIGKHVLVNSLHSTLIALGMSIPKLIAGTIVVENIFAWPGIGRLCVSAIFNRDYPLIQAYILLMALLFVTFNFVVDIIQVWSDPRIGFGAHR</sequence>
<evidence type="ECO:0000256" key="3">
    <source>
        <dbReference type="ARBA" id="ARBA00022475"/>
    </source>
</evidence>
<evidence type="ECO:0000256" key="5">
    <source>
        <dbReference type="ARBA" id="ARBA00022692"/>
    </source>
</evidence>
<dbReference type="AlphaFoldDB" id="A0AA90XTJ6"/>
<dbReference type="GO" id="GO:0005886">
    <property type="term" value="C:plasma membrane"/>
    <property type="evidence" value="ECO:0007669"/>
    <property type="project" value="UniProtKB-SubCell"/>
</dbReference>
<dbReference type="Proteomes" id="UP000698240">
    <property type="component" value="Unassembled WGS sequence"/>
</dbReference>